<organism evidence="2">
    <name type="scientific">Selaginella moellendorffii</name>
    <name type="common">Spikemoss</name>
    <dbReference type="NCBI Taxonomy" id="88036"/>
    <lineage>
        <taxon>Eukaryota</taxon>
        <taxon>Viridiplantae</taxon>
        <taxon>Streptophyta</taxon>
        <taxon>Embryophyta</taxon>
        <taxon>Tracheophyta</taxon>
        <taxon>Lycopodiopsida</taxon>
        <taxon>Selaginellales</taxon>
        <taxon>Selaginellaceae</taxon>
        <taxon>Selaginella</taxon>
    </lineage>
</organism>
<dbReference type="EMBL" id="GL377630">
    <property type="protein sequence ID" value="EFJ13930.1"/>
    <property type="molecule type" value="Genomic_DNA"/>
</dbReference>
<dbReference type="InParanoid" id="D8SNR8"/>
<evidence type="ECO:0000313" key="2">
    <source>
        <dbReference type="Proteomes" id="UP000001514"/>
    </source>
</evidence>
<proteinExistence type="predicted"/>
<reference evidence="1 2" key="1">
    <citation type="journal article" date="2011" name="Science">
        <title>The Selaginella genome identifies genetic changes associated with the evolution of vascular plants.</title>
        <authorList>
            <person name="Banks J.A."/>
            <person name="Nishiyama T."/>
            <person name="Hasebe M."/>
            <person name="Bowman J.L."/>
            <person name="Gribskov M."/>
            <person name="dePamphilis C."/>
            <person name="Albert V.A."/>
            <person name="Aono N."/>
            <person name="Aoyama T."/>
            <person name="Ambrose B.A."/>
            <person name="Ashton N.W."/>
            <person name="Axtell M.J."/>
            <person name="Barker E."/>
            <person name="Barker M.S."/>
            <person name="Bennetzen J.L."/>
            <person name="Bonawitz N.D."/>
            <person name="Chapple C."/>
            <person name="Cheng C."/>
            <person name="Correa L.G."/>
            <person name="Dacre M."/>
            <person name="DeBarry J."/>
            <person name="Dreyer I."/>
            <person name="Elias M."/>
            <person name="Engstrom E.M."/>
            <person name="Estelle M."/>
            <person name="Feng L."/>
            <person name="Finet C."/>
            <person name="Floyd S.K."/>
            <person name="Frommer W.B."/>
            <person name="Fujita T."/>
            <person name="Gramzow L."/>
            <person name="Gutensohn M."/>
            <person name="Harholt J."/>
            <person name="Hattori M."/>
            <person name="Heyl A."/>
            <person name="Hirai T."/>
            <person name="Hiwatashi Y."/>
            <person name="Ishikawa M."/>
            <person name="Iwata M."/>
            <person name="Karol K.G."/>
            <person name="Koehler B."/>
            <person name="Kolukisaoglu U."/>
            <person name="Kubo M."/>
            <person name="Kurata T."/>
            <person name="Lalonde S."/>
            <person name="Li K."/>
            <person name="Li Y."/>
            <person name="Litt A."/>
            <person name="Lyons E."/>
            <person name="Manning G."/>
            <person name="Maruyama T."/>
            <person name="Michael T.P."/>
            <person name="Mikami K."/>
            <person name="Miyazaki S."/>
            <person name="Morinaga S."/>
            <person name="Murata T."/>
            <person name="Mueller-Roeber B."/>
            <person name="Nelson D.R."/>
            <person name="Obara M."/>
            <person name="Oguri Y."/>
            <person name="Olmstead R.G."/>
            <person name="Onodera N."/>
            <person name="Petersen B.L."/>
            <person name="Pils B."/>
            <person name="Prigge M."/>
            <person name="Rensing S.A."/>
            <person name="Riano-Pachon D.M."/>
            <person name="Roberts A.W."/>
            <person name="Sato Y."/>
            <person name="Scheller H.V."/>
            <person name="Schulz B."/>
            <person name="Schulz C."/>
            <person name="Shakirov E.V."/>
            <person name="Shibagaki N."/>
            <person name="Shinohara N."/>
            <person name="Shippen D.E."/>
            <person name="Soerensen I."/>
            <person name="Sotooka R."/>
            <person name="Sugimoto N."/>
            <person name="Sugita M."/>
            <person name="Sumikawa N."/>
            <person name="Tanurdzic M."/>
            <person name="Theissen G."/>
            <person name="Ulvskov P."/>
            <person name="Wakazuki S."/>
            <person name="Weng J.K."/>
            <person name="Willats W.W."/>
            <person name="Wipf D."/>
            <person name="Wolf P.G."/>
            <person name="Yang L."/>
            <person name="Zimmer A.D."/>
            <person name="Zhu Q."/>
            <person name="Mitros T."/>
            <person name="Hellsten U."/>
            <person name="Loque D."/>
            <person name="Otillar R."/>
            <person name="Salamov A."/>
            <person name="Schmutz J."/>
            <person name="Shapiro H."/>
            <person name="Lindquist E."/>
            <person name="Lucas S."/>
            <person name="Rokhsar D."/>
            <person name="Grigoriev I.V."/>
        </authorList>
    </citation>
    <scope>NUCLEOTIDE SEQUENCE [LARGE SCALE GENOMIC DNA]</scope>
</reference>
<dbReference type="Proteomes" id="UP000001514">
    <property type="component" value="Unassembled WGS sequence"/>
</dbReference>
<dbReference type="Gramene" id="EFJ13930">
    <property type="protein sequence ID" value="EFJ13930"/>
    <property type="gene ID" value="SELMODRAFT_424087"/>
</dbReference>
<name>D8SNR8_SELML</name>
<protein>
    <submittedName>
        <fullName evidence="1">Uncharacterized protein</fullName>
    </submittedName>
</protein>
<dbReference type="AlphaFoldDB" id="D8SNR8"/>
<sequence length="133" mass="14948">MARSELLKFDSVPVMEDLRTVYGLCDLVDARKIVENVVTDGRIYPINGFGRGTKVNTSKIVTKVDDDDHLRVMADDEVVQVFISGVVRRYKPIARAGWLALGWRSSRWLAIRARALAMWVAMRGISRSRGPDG</sequence>
<evidence type="ECO:0000313" key="1">
    <source>
        <dbReference type="EMBL" id="EFJ13930.1"/>
    </source>
</evidence>
<dbReference type="HOGENOM" id="CLU_1910279_0_0_1"/>
<accession>D8SNR8</accession>
<keyword evidence="2" id="KW-1185">Reference proteome</keyword>
<dbReference type="KEGG" id="smo:SELMODRAFT_424087"/>
<gene>
    <name evidence="1" type="ORF">SELMODRAFT_424087</name>
</gene>